<dbReference type="RefSeq" id="WP_327966832.1">
    <property type="nucleotide sequence ID" value="NZ_JARMQG010000058.1"/>
</dbReference>
<dbReference type="EMBL" id="JARMQG010000058">
    <property type="protein sequence ID" value="MED3561916.1"/>
    <property type="molecule type" value="Genomic_DNA"/>
</dbReference>
<comment type="caution">
    <text evidence="1">The sequence shown here is derived from an EMBL/GenBank/DDBJ whole genome shotgun (WGS) entry which is preliminary data.</text>
</comment>
<accession>A0ABU6N6U1</accession>
<keyword evidence="2" id="KW-1185">Reference proteome</keyword>
<evidence type="ECO:0000313" key="2">
    <source>
        <dbReference type="Proteomes" id="UP001330749"/>
    </source>
</evidence>
<gene>
    <name evidence="1" type="ORF">P4447_05240</name>
</gene>
<evidence type="ECO:0000313" key="1">
    <source>
        <dbReference type="EMBL" id="MED3561916.1"/>
    </source>
</evidence>
<dbReference type="Proteomes" id="UP001330749">
    <property type="component" value="Unassembled WGS sequence"/>
</dbReference>
<organism evidence="1 2">
    <name type="scientific">Bacillus xiapuensis</name>
    <dbReference type="NCBI Taxonomy" id="2014075"/>
    <lineage>
        <taxon>Bacteria</taxon>
        <taxon>Bacillati</taxon>
        <taxon>Bacillota</taxon>
        <taxon>Bacilli</taxon>
        <taxon>Bacillales</taxon>
        <taxon>Bacillaceae</taxon>
        <taxon>Bacillus</taxon>
    </lineage>
</organism>
<sequence length="275" mass="31082">MDIRAMIESVVQEVVQSMKLEKEKENFGKVLFVFCDSSAHEPFADQFIKLKNSKIGYDILFLDGETSSWLGMQRVESTGSERVIATDEYSPAAIELAKDYDGIIIPEIDLDNAARVAAGLKGTIKAEIIFSAIMLQKFVLVGGDSPGIKRSDRRCLNTLSLPAPYQKRFYSYIEQMTELGIEFFPQMDLSEAVIQKFTKKLEDVQSACESDLRENDHALENKAIFKKKLLTHDWIESQAHFPNNSIYLSKGVIISPLAKDLLKEKKLTVRFIEKG</sequence>
<name>A0ABU6N6U1_9BACI</name>
<protein>
    <submittedName>
        <fullName evidence="1">Uncharacterized protein</fullName>
    </submittedName>
</protein>
<reference evidence="1 2" key="1">
    <citation type="submission" date="2023-03" db="EMBL/GenBank/DDBJ databases">
        <title>Bacillus Genome Sequencing.</title>
        <authorList>
            <person name="Dunlap C."/>
        </authorList>
    </citation>
    <scope>NUCLEOTIDE SEQUENCE [LARGE SCALE GENOMIC DNA]</scope>
    <source>
        <strain evidence="1 2">B-14544</strain>
    </source>
</reference>
<proteinExistence type="predicted"/>